<keyword evidence="2" id="KW-1133">Transmembrane helix</keyword>
<evidence type="ECO:0000313" key="4">
    <source>
        <dbReference type="EnsemblMetazoa" id="SCAU005045-PA"/>
    </source>
</evidence>
<feature type="compositionally biased region" description="Low complexity" evidence="1">
    <location>
        <begin position="440"/>
        <end position="452"/>
    </location>
</feature>
<protein>
    <submittedName>
        <fullName evidence="4">Uncharacterized protein</fullName>
    </submittedName>
</protein>
<dbReference type="SUPFAM" id="SSF101447">
    <property type="entry name" value="Formin homology 2 domain (FH2 domain)"/>
    <property type="match status" value="1"/>
</dbReference>
<keyword evidence="5" id="KW-1185">Reference proteome</keyword>
<evidence type="ECO:0000256" key="3">
    <source>
        <dbReference type="SAM" id="SignalP"/>
    </source>
</evidence>
<evidence type="ECO:0000256" key="2">
    <source>
        <dbReference type="SAM" id="Phobius"/>
    </source>
</evidence>
<feature type="compositionally biased region" description="Low complexity" evidence="1">
    <location>
        <begin position="418"/>
        <end position="431"/>
    </location>
</feature>
<feature type="compositionally biased region" description="Low complexity" evidence="1">
    <location>
        <begin position="23"/>
        <end position="32"/>
    </location>
</feature>
<sequence length="550" mass="59629">MHLKWILLISCVILCTYANAARSKGSSSSKSKTGNIQRIKPATHTGKSWSKPGNRLSHQRVKPAIHTGPSSRRYNPNTKRLVNKPSDTLVPPPKPFNSFIPQPPPPPPPPPPQKQSFKPQARLPTRQTHTPSAPPPPAPDHLTHISNKQQLVNTPPGFRAPLSAKKFNTTSSGNRLRTGNNFTAHEIRNNINQATLYPVQGSKSPSRNLTGNVHINGGQRNVTKTAFNSGGKVNTTSFSATNKTPVIGMRGTLTSNFTRLNTTQNTAVSRNNTKINNVSRVNNTIIPTVNGKIPLSTNITKVNRTQNTAVPRNNTNNVPRVNNTITPSIVLKSPLSTNTTKVNRTQNTAVPWNSTNNIPRANNTFTPAVVWKNPLSTSITKVNHTQNNAVSRNNTNNVRRVNNTFTPAVVWNSPVSINGNNAATPNGNGNVAKHEGTPLNGNNAQNNNNNNGEKSKKNDLKDLAKKAIKSAVKKFASKGSDVPKKKTTYTVASSGKPKENSEYTWSTANESKTSSKKSVKTTIVIVVTCSLIVLVAFGSIVYMCNRNKSG</sequence>
<keyword evidence="2" id="KW-0812">Transmembrane</keyword>
<feature type="transmembrane region" description="Helical" evidence="2">
    <location>
        <begin position="523"/>
        <end position="544"/>
    </location>
</feature>
<feature type="signal peptide" evidence="3">
    <location>
        <begin position="1"/>
        <end position="20"/>
    </location>
</feature>
<dbReference type="VEuPathDB" id="VectorBase:SCAU005045"/>
<keyword evidence="2" id="KW-0472">Membrane</keyword>
<keyword evidence="3" id="KW-0732">Signal</keyword>
<feature type="region of interest" description="Disordered" evidence="1">
    <location>
        <begin position="475"/>
        <end position="512"/>
    </location>
</feature>
<evidence type="ECO:0000313" key="5">
    <source>
        <dbReference type="Proteomes" id="UP000095300"/>
    </source>
</evidence>
<name>A0A1I8P5M7_STOCA</name>
<evidence type="ECO:0000256" key="1">
    <source>
        <dbReference type="SAM" id="MobiDB-lite"/>
    </source>
</evidence>
<feature type="region of interest" description="Disordered" evidence="1">
    <location>
        <begin position="22"/>
        <end position="177"/>
    </location>
</feature>
<feature type="compositionally biased region" description="Polar residues" evidence="1">
    <location>
        <begin position="166"/>
        <end position="177"/>
    </location>
</feature>
<feature type="chain" id="PRO_5009326083" evidence="3">
    <location>
        <begin position="21"/>
        <end position="550"/>
    </location>
</feature>
<proteinExistence type="predicted"/>
<accession>A0A1I8P5M7</accession>
<feature type="region of interest" description="Disordered" evidence="1">
    <location>
        <begin position="416"/>
        <end position="457"/>
    </location>
</feature>
<dbReference type="AlphaFoldDB" id="A0A1I8P5M7"/>
<organism evidence="4 5">
    <name type="scientific">Stomoxys calcitrans</name>
    <name type="common">Stable fly</name>
    <name type="synonym">Conops calcitrans</name>
    <dbReference type="NCBI Taxonomy" id="35570"/>
    <lineage>
        <taxon>Eukaryota</taxon>
        <taxon>Metazoa</taxon>
        <taxon>Ecdysozoa</taxon>
        <taxon>Arthropoda</taxon>
        <taxon>Hexapoda</taxon>
        <taxon>Insecta</taxon>
        <taxon>Pterygota</taxon>
        <taxon>Neoptera</taxon>
        <taxon>Endopterygota</taxon>
        <taxon>Diptera</taxon>
        <taxon>Brachycera</taxon>
        <taxon>Muscomorpha</taxon>
        <taxon>Muscoidea</taxon>
        <taxon>Muscidae</taxon>
        <taxon>Stomoxys</taxon>
    </lineage>
</organism>
<feature type="compositionally biased region" description="Polar residues" evidence="1">
    <location>
        <begin position="68"/>
        <end position="80"/>
    </location>
</feature>
<dbReference type="EnsemblMetazoa" id="SCAU005045-RA">
    <property type="protein sequence ID" value="SCAU005045-PA"/>
    <property type="gene ID" value="SCAU005045"/>
</dbReference>
<reference evidence="4" key="1">
    <citation type="submission" date="2020-05" db="UniProtKB">
        <authorList>
            <consortium name="EnsemblMetazoa"/>
        </authorList>
    </citation>
    <scope>IDENTIFICATION</scope>
    <source>
        <strain evidence="4">USDA</strain>
    </source>
</reference>
<feature type="compositionally biased region" description="Polar residues" evidence="1">
    <location>
        <begin position="144"/>
        <end position="153"/>
    </location>
</feature>
<feature type="compositionally biased region" description="Pro residues" evidence="1">
    <location>
        <begin position="90"/>
        <end position="113"/>
    </location>
</feature>
<dbReference type="Proteomes" id="UP000095300">
    <property type="component" value="Unassembled WGS sequence"/>
</dbReference>
<gene>
    <name evidence="4" type="primary">106080505</name>
</gene>